<dbReference type="EMBL" id="VFJB01000010">
    <property type="protein sequence ID" value="KAA0256913.1"/>
    <property type="molecule type" value="Genomic_DNA"/>
</dbReference>
<feature type="disulfide bond" description="Redox-active" evidence="2">
    <location>
        <begin position="10"/>
        <end position="13"/>
    </location>
</feature>
<dbReference type="RefSeq" id="WP_149267491.1">
    <property type="nucleotide sequence ID" value="NZ_VFJB01000010.1"/>
</dbReference>
<evidence type="ECO:0000256" key="1">
    <source>
        <dbReference type="PIRSR" id="PIRSR037031-50"/>
    </source>
</evidence>
<evidence type="ECO:0000313" key="5">
    <source>
        <dbReference type="Proteomes" id="UP000322876"/>
    </source>
</evidence>
<feature type="active site" description="Nucleophile" evidence="1">
    <location>
        <position position="13"/>
    </location>
</feature>
<dbReference type="NCBIfam" id="TIGR00412">
    <property type="entry name" value="redox_disulf_2"/>
    <property type="match status" value="1"/>
</dbReference>
<dbReference type="PANTHER" id="PTHR36450">
    <property type="entry name" value="THIOREDOXIN"/>
    <property type="match status" value="1"/>
</dbReference>
<sequence length="79" mass="9042">MNVKVLGTGCRNCEYLYQVVLKALEELQVDSTVEYVKDINEISKYVMFTPGLVINEKVVHEGKPLPDVEKVKKLIQENM</sequence>
<dbReference type="Gene3D" id="3.40.30.10">
    <property type="entry name" value="Glutaredoxin"/>
    <property type="match status" value="1"/>
</dbReference>
<evidence type="ECO:0000259" key="3">
    <source>
        <dbReference type="Pfam" id="PF13192"/>
    </source>
</evidence>
<feature type="domain" description="Thioredoxin-like fold" evidence="3">
    <location>
        <begin position="1"/>
        <end position="76"/>
    </location>
</feature>
<dbReference type="Pfam" id="PF13192">
    <property type="entry name" value="Thioredoxin_3"/>
    <property type="match status" value="1"/>
</dbReference>
<gene>
    <name evidence="4" type="ORF">FHQ18_12395</name>
</gene>
<dbReference type="InterPro" id="IPR036249">
    <property type="entry name" value="Thioredoxin-like_sf"/>
</dbReference>
<dbReference type="InterPro" id="IPR012336">
    <property type="entry name" value="Thioredoxin-like_fold"/>
</dbReference>
<dbReference type="InterPro" id="IPR005243">
    <property type="entry name" value="THIRX-like_proc"/>
</dbReference>
<keyword evidence="2" id="KW-1015">Disulfide bond</keyword>
<organism evidence="4 5">
    <name type="scientific">Deferribacter autotrophicus</name>
    <dbReference type="NCBI Taxonomy" id="500465"/>
    <lineage>
        <taxon>Bacteria</taxon>
        <taxon>Pseudomonadati</taxon>
        <taxon>Deferribacterota</taxon>
        <taxon>Deferribacteres</taxon>
        <taxon>Deferribacterales</taxon>
        <taxon>Deferribacteraceae</taxon>
        <taxon>Deferribacter</taxon>
    </lineage>
</organism>
<dbReference type="PIRSF" id="PIRSF037031">
    <property type="entry name" value="Redox_disulphide_2"/>
    <property type="match status" value="1"/>
</dbReference>
<comment type="caution">
    <text evidence="4">The sequence shown here is derived from an EMBL/GenBank/DDBJ whole genome shotgun (WGS) entry which is preliminary data.</text>
</comment>
<dbReference type="SUPFAM" id="SSF52833">
    <property type="entry name" value="Thioredoxin-like"/>
    <property type="match status" value="1"/>
</dbReference>
<keyword evidence="5" id="KW-1185">Reference proteome</keyword>
<dbReference type="Proteomes" id="UP000322876">
    <property type="component" value="Unassembled WGS sequence"/>
</dbReference>
<evidence type="ECO:0000313" key="4">
    <source>
        <dbReference type="EMBL" id="KAA0256913.1"/>
    </source>
</evidence>
<evidence type="ECO:0000256" key="2">
    <source>
        <dbReference type="PIRSR" id="PIRSR037031-51"/>
    </source>
</evidence>
<dbReference type="OrthoDB" id="9800630at2"/>
<proteinExistence type="predicted"/>
<feature type="active site" description="Nucleophile" evidence="1">
    <location>
        <position position="10"/>
    </location>
</feature>
<keyword evidence="2" id="KW-0676">Redox-active center</keyword>
<dbReference type="PANTHER" id="PTHR36450:SF1">
    <property type="entry name" value="THIOREDOXIN"/>
    <property type="match status" value="1"/>
</dbReference>
<name>A0A5A8EZJ6_9BACT</name>
<protein>
    <submittedName>
        <fullName evidence="4">Thioredoxin family protein</fullName>
    </submittedName>
</protein>
<dbReference type="AlphaFoldDB" id="A0A5A8EZJ6"/>
<reference evidence="4 5" key="1">
    <citation type="submission" date="2019-06" db="EMBL/GenBank/DDBJ databases">
        <title>Genomic insights into carbon and energy metabolism of Deferribacter autotrophicus revealed new metabolic traits in the phylum Deferribacteres.</title>
        <authorList>
            <person name="Slobodkin A.I."/>
            <person name="Slobodkina G.B."/>
            <person name="Allioux M."/>
            <person name="Alain K."/>
            <person name="Jebbar M."/>
            <person name="Shadrin V."/>
            <person name="Kublanov I.V."/>
            <person name="Toshchakov S.V."/>
            <person name="Bonch-Osmolovskaya E.A."/>
        </authorList>
    </citation>
    <scope>NUCLEOTIDE SEQUENCE [LARGE SCALE GENOMIC DNA]</scope>
    <source>
        <strain evidence="4 5">SL50</strain>
    </source>
</reference>
<accession>A0A5A8EZJ6</accession>